<evidence type="ECO:0000256" key="1">
    <source>
        <dbReference type="SAM" id="MobiDB-lite"/>
    </source>
</evidence>
<keyword evidence="2" id="KW-1133">Transmembrane helix</keyword>
<evidence type="ECO:0000313" key="3">
    <source>
        <dbReference type="EMBL" id="CAD7202200.1"/>
    </source>
</evidence>
<accession>A0A7R8ZEB6</accession>
<feature type="region of interest" description="Disordered" evidence="1">
    <location>
        <begin position="192"/>
        <end position="222"/>
    </location>
</feature>
<dbReference type="AlphaFoldDB" id="A0A7R8ZEB6"/>
<feature type="compositionally biased region" description="Basic and acidic residues" evidence="1">
    <location>
        <begin position="192"/>
        <end position="216"/>
    </location>
</feature>
<feature type="transmembrane region" description="Helical" evidence="2">
    <location>
        <begin position="46"/>
        <end position="63"/>
    </location>
</feature>
<organism evidence="3">
    <name type="scientific">Timema douglasi</name>
    <name type="common">Walking stick</name>
    <dbReference type="NCBI Taxonomy" id="61478"/>
    <lineage>
        <taxon>Eukaryota</taxon>
        <taxon>Metazoa</taxon>
        <taxon>Ecdysozoa</taxon>
        <taxon>Arthropoda</taxon>
        <taxon>Hexapoda</taxon>
        <taxon>Insecta</taxon>
        <taxon>Pterygota</taxon>
        <taxon>Neoptera</taxon>
        <taxon>Polyneoptera</taxon>
        <taxon>Phasmatodea</taxon>
        <taxon>Timematodea</taxon>
        <taxon>Timematoidea</taxon>
        <taxon>Timematidae</taxon>
        <taxon>Timema</taxon>
    </lineage>
</organism>
<name>A0A7R8ZEB6_TIMDO</name>
<reference evidence="3" key="1">
    <citation type="submission" date="2020-11" db="EMBL/GenBank/DDBJ databases">
        <authorList>
            <person name="Tran Van P."/>
        </authorList>
    </citation>
    <scope>NUCLEOTIDE SEQUENCE</scope>
</reference>
<dbReference type="PANTHER" id="PTHR46980:SF2">
    <property type="entry name" value="TRICALBIN-1-RELATED"/>
    <property type="match status" value="1"/>
</dbReference>
<keyword evidence="2" id="KW-0812">Transmembrane</keyword>
<evidence type="ECO:0000256" key="2">
    <source>
        <dbReference type="SAM" id="Phobius"/>
    </source>
</evidence>
<proteinExistence type="predicted"/>
<sequence length="241" mass="27190">MSVPCFNRTVAKYLHGWGGRTTLGWALGLVSISLVLSWLLGAAGLSLAWLLLLLVLVVALWRAHFSRLLDAAIHCERLRVRRRRALSIDETAEWVNFLVNRWWVFSSLTLFSIVKERLEPILNEAKPSIVGGGESDAFIFIVVVTNLESFLQCIDTVNGYIVSWDATPYIVLNLIRMEEGRQTDKYENIEEETTKEGGHKERIDKRNSLTKEREGRSFLGLPPGSLVSASKLTSISFLQQT</sequence>
<feature type="transmembrane region" description="Helical" evidence="2">
    <location>
        <begin position="21"/>
        <end position="40"/>
    </location>
</feature>
<protein>
    <submittedName>
        <fullName evidence="3">Uncharacterized protein</fullName>
    </submittedName>
</protein>
<gene>
    <name evidence="3" type="ORF">TDIB3V08_LOCUS8385</name>
</gene>
<keyword evidence="2" id="KW-0472">Membrane</keyword>
<dbReference type="InterPro" id="IPR052455">
    <property type="entry name" value="Tricalbin_domain"/>
</dbReference>
<dbReference type="EMBL" id="OA569097">
    <property type="protein sequence ID" value="CAD7202200.1"/>
    <property type="molecule type" value="Genomic_DNA"/>
</dbReference>
<dbReference type="PANTHER" id="PTHR46980">
    <property type="entry name" value="TRICALBIN-1-RELATED"/>
    <property type="match status" value="1"/>
</dbReference>